<dbReference type="PANTHER" id="PTHR30579">
    <property type="entry name" value="TRANSCRIPTIONAL REGULATOR"/>
    <property type="match status" value="1"/>
</dbReference>
<keyword evidence="2" id="KW-0805">Transcription regulation</keyword>
<dbReference type="GO" id="GO:0003677">
    <property type="term" value="F:DNA binding"/>
    <property type="evidence" value="ECO:0007669"/>
    <property type="project" value="UniProtKB-KW"/>
</dbReference>
<evidence type="ECO:0000313" key="7">
    <source>
        <dbReference type="Proteomes" id="UP001176846"/>
    </source>
</evidence>
<dbReference type="PROSITE" id="PS50931">
    <property type="entry name" value="HTH_LYSR"/>
    <property type="match status" value="1"/>
</dbReference>
<evidence type="ECO:0000256" key="1">
    <source>
        <dbReference type="ARBA" id="ARBA00009437"/>
    </source>
</evidence>
<accession>A0AAW9PNW4</accession>
<dbReference type="EMBL" id="JARTTN020000002">
    <property type="protein sequence ID" value="MEC6060262.1"/>
    <property type="molecule type" value="Genomic_DNA"/>
</dbReference>
<comment type="similarity">
    <text evidence="1">Belongs to the LysR transcriptional regulatory family.</text>
</comment>
<evidence type="ECO:0000259" key="5">
    <source>
        <dbReference type="PROSITE" id="PS50931"/>
    </source>
</evidence>
<evidence type="ECO:0000256" key="2">
    <source>
        <dbReference type="ARBA" id="ARBA00023015"/>
    </source>
</evidence>
<dbReference type="InterPro" id="IPR036388">
    <property type="entry name" value="WH-like_DNA-bd_sf"/>
</dbReference>
<dbReference type="GO" id="GO:0003700">
    <property type="term" value="F:DNA-binding transcription factor activity"/>
    <property type="evidence" value="ECO:0007669"/>
    <property type="project" value="InterPro"/>
</dbReference>
<dbReference type="SUPFAM" id="SSF46785">
    <property type="entry name" value="Winged helix' DNA-binding domain"/>
    <property type="match status" value="1"/>
</dbReference>
<gene>
    <name evidence="6" type="ORF">QAB22_027705</name>
</gene>
<dbReference type="Proteomes" id="UP001176846">
    <property type="component" value="Unassembled WGS sequence"/>
</dbReference>
<dbReference type="AlphaFoldDB" id="A0AAW9PNW4"/>
<sequence length="97" mass="10667">MGRVIMSHLTHLRTFLEAYRSGSFSRAAQVLGISQPAASQHIQSLEVLTGKRLFIREARGVKATEAADELARAISPYIMAWQKNCLPFALALRAGGR</sequence>
<dbReference type="Pfam" id="PF00126">
    <property type="entry name" value="HTH_1"/>
    <property type="match status" value="1"/>
</dbReference>
<protein>
    <submittedName>
        <fullName evidence="6">LysR family transcriptional regulator</fullName>
    </submittedName>
</protein>
<proteinExistence type="inferred from homology"/>
<comment type="caution">
    <text evidence="6">The sequence shown here is derived from an EMBL/GenBank/DDBJ whole genome shotgun (WGS) entry which is preliminary data.</text>
</comment>
<evidence type="ECO:0000256" key="4">
    <source>
        <dbReference type="ARBA" id="ARBA00023163"/>
    </source>
</evidence>
<dbReference type="InterPro" id="IPR050176">
    <property type="entry name" value="LTTR"/>
</dbReference>
<dbReference type="RefSeq" id="WP_306462969.1">
    <property type="nucleotide sequence ID" value="NZ_JARTTN020000002.1"/>
</dbReference>
<reference evidence="6" key="1">
    <citation type="journal article" date="2023" name="Nat. Commun.">
        <title>Genomic dissection of endemic carbapenem resistance reveals metallo-beta-lactamase dissemination through clonal, plasmid and integron transfer.</title>
        <authorList>
            <person name="Macesic N."/>
            <person name="Hawkey J."/>
            <person name="Vezina B."/>
            <person name="Wisniewski J.A."/>
            <person name="Cottingham H."/>
            <person name="Blakeway L.V."/>
            <person name="Harshegyi T."/>
            <person name="Pragastis K."/>
            <person name="Badoordeen G.Z."/>
            <person name="Dennison A."/>
            <person name="Spelman D.W."/>
            <person name="Jenney A.W.J."/>
            <person name="Peleg A.Y."/>
        </authorList>
    </citation>
    <scope>NUCLEOTIDE SEQUENCE</scope>
    <source>
        <strain evidence="6">CPO071</strain>
    </source>
</reference>
<dbReference type="InterPro" id="IPR036390">
    <property type="entry name" value="WH_DNA-bd_sf"/>
</dbReference>
<name>A0AAW9PNW4_KLEVA</name>
<dbReference type="InterPro" id="IPR000847">
    <property type="entry name" value="LysR_HTH_N"/>
</dbReference>
<organism evidence="6 7">
    <name type="scientific">Klebsiella variicola</name>
    <dbReference type="NCBI Taxonomy" id="244366"/>
    <lineage>
        <taxon>Bacteria</taxon>
        <taxon>Pseudomonadati</taxon>
        <taxon>Pseudomonadota</taxon>
        <taxon>Gammaproteobacteria</taxon>
        <taxon>Enterobacterales</taxon>
        <taxon>Enterobacteriaceae</taxon>
        <taxon>Klebsiella/Raoultella group</taxon>
        <taxon>Klebsiella</taxon>
        <taxon>Klebsiella pneumoniae complex</taxon>
    </lineage>
</organism>
<reference evidence="6" key="2">
    <citation type="submission" date="2024-01" db="EMBL/GenBank/DDBJ databases">
        <authorList>
            <person name="Macesic N."/>
        </authorList>
    </citation>
    <scope>NUCLEOTIDE SEQUENCE</scope>
    <source>
        <strain evidence="6">CPO071</strain>
    </source>
</reference>
<dbReference type="Gene3D" id="1.10.10.10">
    <property type="entry name" value="Winged helix-like DNA-binding domain superfamily/Winged helix DNA-binding domain"/>
    <property type="match status" value="1"/>
</dbReference>
<keyword evidence="4" id="KW-0804">Transcription</keyword>
<keyword evidence="3" id="KW-0238">DNA-binding</keyword>
<dbReference type="PANTHER" id="PTHR30579:SF3">
    <property type="entry name" value="TRANSCRIPTIONAL REGULATORY PROTEIN"/>
    <property type="match status" value="1"/>
</dbReference>
<evidence type="ECO:0000256" key="3">
    <source>
        <dbReference type="ARBA" id="ARBA00023125"/>
    </source>
</evidence>
<evidence type="ECO:0000313" key="6">
    <source>
        <dbReference type="EMBL" id="MEC6060262.1"/>
    </source>
</evidence>
<dbReference type="PRINTS" id="PR00039">
    <property type="entry name" value="HTHLYSR"/>
</dbReference>
<feature type="domain" description="HTH lysR-type" evidence="5">
    <location>
        <begin position="9"/>
        <end position="64"/>
    </location>
</feature>